<dbReference type="EMBL" id="PDNA01000121">
    <property type="protein sequence ID" value="PGH12190.1"/>
    <property type="molecule type" value="Genomic_DNA"/>
</dbReference>
<evidence type="ECO:0000259" key="4">
    <source>
        <dbReference type="Pfam" id="PF17109"/>
    </source>
</evidence>
<organism evidence="6 7">
    <name type="scientific">Polytolypa hystricis (strain UAMH7299)</name>
    <dbReference type="NCBI Taxonomy" id="1447883"/>
    <lineage>
        <taxon>Eukaryota</taxon>
        <taxon>Fungi</taxon>
        <taxon>Dikarya</taxon>
        <taxon>Ascomycota</taxon>
        <taxon>Pezizomycotina</taxon>
        <taxon>Eurotiomycetes</taxon>
        <taxon>Eurotiomycetidae</taxon>
        <taxon>Onygenales</taxon>
        <taxon>Onygenales incertae sedis</taxon>
        <taxon>Polytolypa</taxon>
    </lineage>
</organism>
<evidence type="ECO:0000256" key="3">
    <source>
        <dbReference type="SAM" id="MobiDB-lite"/>
    </source>
</evidence>
<dbReference type="InterPro" id="IPR031350">
    <property type="entry name" value="Goodbye_dom"/>
</dbReference>
<proteinExistence type="predicted"/>
<dbReference type="SMART" id="SM00028">
    <property type="entry name" value="TPR"/>
    <property type="match status" value="3"/>
</dbReference>
<dbReference type="InterPro" id="IPR056884">
    <property type="entry name" value="NPHP3-like_N"/>
</dbReference>
<feature type="region of interest" description="Disordered" evidence="3">
    <location>
        <begin position="1296"/>
        <end position="1418"/>
    </location>
</feature>
<dbReference type="Pfam" id="PF24883">
    <property type="entry name" value="NPHP3_N"/>
    <property type="match status" value="1"/>
</dbReference>
<feature type="repeat" description="TPR" evidence="2">
    <location>
        <begin position="1007"/>
        <end position="1040"/>
    </location>
</feature>
<feature type="domain" description="Nephrocystin 3-like N-terminal" evidence="5">
    <location>
        <begin position="302"/>
        <end position="475"/>
    </location>
</feature>
<keyword evidence="2" id="KW-0802">TPR repeat</keyword>
<dbReference type="SUPFAM" id="SSF48452">
    <property type="entry name" value="TPR-like"/>
    <property type="match status" value="1"/>
</dbReference>
<dbReference type="Proteomes" id="UP000224634">
    <property type="component" value="Unassembled WGS sequence"/>
</dbReference>
<feature type="region of interest" description="Disordered" evidence="3">
    <location>
        <begin position="253"/>
        <end position="273"/>
    </location>
</feature>
<evidence type="ECO:0000313" key="7">
    <source>
        <dbReference type="Proteomes" id="UP000224634"/>
    </source>
</evidence>
<accession>A0A2B7XT77</accession>
<dbReference type="OrthoDB" id="2913095at2759"/>
<evidence type="ECO:0000256" key="1">
    <source>
        <dbReference type="ARBA" id="ARBA00022737"/>
    </source>
</evidence>
<feature type="compositionally biased region" description="Polar residues" evidence="3">
    <location>
        <begin position="1320"/>
        <end position="1332"/>
    </location>
</feature>
<dbReference type="InterPro" id="IPR027417">
    <property type="entry name" value="P-loop_NTPase"/>
</dbReference>
<dbReference type="PANTHER" id="PTHR10039:SF17">
    <property type="entry name" value="FUNGAL STAND N-TERMINAL GOODBYE DOMAIN-CONTAINING PROTEIN-RELATED"/>
    <property type="match status" value="1"/>
</dbReference>
<evidence type="ECO:0000259" key="5">
    <source>
        <dbReference type="Pfam" id="PF24883"/>
    </source>
</evidence>
<gene>
    <name evidence="6" type="ORF">AJ80_06810</name>
</gene>
<name>A0A2B7XT77_POLH7</name>
<dbReference type="Pfam" id="PF17109">
    <property type="entry name" value="Goodbye"/>
    <property type="match status" value="1"/>
</dbReference>
<protein>
    <submittedName>
        <fullName evidence="6">Uncharacterized protein</fullName>
    </submittedName>
</protein>
<feature type="compositionally biased region" description="Acidic residues" evidence="3">
    <location>
        <begin position="1397"/>
        <end position="1410"/>
    </location>
</feature>
<reference evidence="6 7" key="1">
    <citation type="submission" date="2017-10" db="EMBL/GenBank/DDBJ databases">
        <title>Comparative genomics in systemic dimorphic fungi from Ajellomycetaceae.</title>
        <authorList>
            <person name="Munoz J.F."/>
            <person name="Mcewen J.G."/>
            <person name="Clay O.K."/>
            <person name="Cuomo C.A."/>
        </authorList>
    </citation>
    <scope>NUCLEOTIDE SEQUENCE [LARGE SCALE GENOMIC DNA]</scope>
    <source>
        <strain evidence="6 7">UAMH7299</strain>
    </source>
</reference>
<evidence type="ECO:0000313" key="6">
    <source>
        <dbReference type="EMBL" id="PGH12190.1"/>
    </source>
</evidence>
<dbReference type="Gene3D" id="3.40.50.300">
    <property type="entry name" value="P-loop containing nucleotide triphosphate hydrolases"/>
    <property type="match status" value="1"/>
</dbReference>
<dbReference type="Gene3D" id="1.25.40.10">
    <property type="entry name" value="Tetratricopeptide repeat domain"/>
    <property type="match status" value="2"/>
</dbReference>
<feature type="compositionally biased region" description="Acidic residues" evidence="3">
    <location>
        <begin position="1298"/>
        <end position="1316"/>
    </location>
</feature>
<comment type="caution">
    <text evidence="6">The sequence shown here is derived from an EMBL/GenBank/DDBJ whole genome shotgun (WGS) entry which is preliminary data.</text>
</comment>
<dbReference type="PROSITE" id="PS50005">
    <property type="entry name" value="TPR"/>
    <property type="match status" value="1"/>
</dbReference>
<feature type="domain" description="Fungal STAND N-terminal Goodbye" evidence="4">
    <location>
        <begin position="15"/>
        <end position="132"/>
    </location>
</feature>
<keyword evidence="1" id="KW-0677">Repeat</keyword>
<sequence length="1516" mass="173177">MKNPQVDEEDLDQMWKEALVEFHKLSGRDPKKFTHLKVEDVLGKINQKKESDEKKSAKYAKAKDILGKTLTCIQTLGGLAAQGASMVFGPADMCFNAVSYLITVGQNYSKIFTGISELFERVSAFLERFEVYVRSKSLGITLDIHLRRIIHELLRSFMRICTLSIKVSKESKILLALEVFSFGTDKGVQAELGALEALVQRETGMSVALILESAKITEGNVVSGFSETKSSLKNLDGKVDGISGQMGTVSGYFERRENSDKRKEADSTSKQNREKIKQALKTEKELWRNDQEEFVRTRVSETGQWLLTDPQFSAWSARETNTDRILALEAREGFGKSYLSSMAVRHLYRLHPPGGRDTRISIAYYFFQKDNKDENSVNKALRAIIWQLIQHDAVYQKYVAAACDKPEEFGDTLELWKQLVVNLSSKVESTFFIVLDGIDEAETEIGQPLVQMLRDVAVMSQEKRALSLNLFITGRPKAFLEINDMDITLSKIPLGSRNQDDILKFINDRMDNMEIFKRSDQSDIQELKTKILDTLTEGAQGDFFKLNYMLTEISTKRRRKEIEEVLEHAGEDRQDTIAREIDRLNKSLGLEDIRDLNELLSWEIGSKEWPKLPLLEAVLLVKNGESSLVPLQDQIRDKYSSLFEISDDSIVTLRSDSIGEYFRKRAEAAEDPTTGATTALHESEVAIVRRFLRSVCDEELFAKFGFEEFFKRKLERKGALIDVEMDSLNILILKSCLTAICGEETPEMAALLEYAFYWLPEHLDEVDLALTPPEPKTYVGSLLIKLFLEDEYIGRWWTVERMWMRSWWIYSDDYTNFVMKWFKDSAVSKGLPDSQKEWVNGLTSNARPDDDLFRPWAKFMAKRWLRTEQEWWALRDTYWGLLGFVTTIKSRKDGSERVTDDSPAITLEQIEEIEKWAMSELPDEQHDSLWLVNLAKTFKTFRHFDRAIEKCIEARDLDPSYWRATYELSQVYAWQGNNDKAIEEVTKVIQTFRDDKSLIEKWNDVFYDMIIDLASFNYQVKNYDAAMATFKEVYDLNPDKYLPVFQIVNLLHDQKKYSDIIEFLQSMRMEVNSEGLPRLVAMSHDFAFSRNFHDMIREAGQQTNQIELIKDTYVSAVEAAKVAEGKTSTLAAIRFRYALFLYHDYDTEESHMEAMNLWEQNLALPPRNNDWRFTNAMTDTVQTLAQIYLQKAKDAGLDTPTAQDYLRKLVYLVCDRVDPDDEQANYNTNLILARFYHLLGDKEQARKSVRRDIKTGIDLLSDDDLSNDIDAYRQLAAALMRVGDDVNALAAWSLVGPTEEEEEEQNEEQPDEEDKADDNATGTQAETGNTSVDGDVEDEEIAENGAEPGGEDAHTADGATEETGSAPKQGVETDGASNDTTDPDTEDAQTPPTDPASDADESAAAEDESLDPPPPKQGPLSAYCDGQCGRVWNYADDMYFCLDCVDVQFEKGCLDKFKDGTLELKVCHKSHDFFYIPPWDEEVMEKVPKGHVLVEGEPVPIKEWVNSIAKDWGFLE</sequence>
<dbReference type="InterPro" id="IPR011990">
    <property type="entry name" value="TPR-like_helical_dom_sf"/>
</dbReference>
<dbReference type="PANTHER" id="PTHR10039">
    <property type="entry name" value="AMELOGENIN"/>
    <property type="match status" value="1"/>
</dbReference>
<evidence type="ECO:0000256" key="2">
    <source>
        <dbReference type="PROSITE-ProRule" id="PRU00339"/>
    </source>
</evidence>
<keyword evidence="7" id="KW-1185">Reference proteome</keyword>
<dbReference type="InterPro" id="IPR019734">
    <property type="entry name" value="TPR_rpt"/>
</dbReference>